<feature type="transmembrane region" description="Helical" evidence="1">
    <location>
        <begin position="56"/>
        <end position="82"/>
    </location>
</feature>
<feature type="transmembrane region" description="Helical" evidence="1">
    <location>
        <begin position="428"/>
        <end position="448"/>
    </location>
</feature>
<comment type="caution">
    <text evidence="2">The sequence shown here is derived from an EMBL/GenBank/DDBJ whole genome shotgun (WGS) entry which is preliminary data.</text>
</comment>
<sequence>MILLSVDRFQKGGIFGGKLDFVDEASNGGRRWITRNIVTVALATSCVFSPSIISESIYLCSINSLCLFAARTVSLLLCVWVWRKIAQLGLNCMTAFIAFRFNNKFALFLYHANSIFSFIYILFTYNGPLLYSQLECFKLNADGFLLFIGFLLLCCFGGMRIALPLCSILTVIEICGGIILLTRTESFNETTNGTDCNHCNSHNPVHLFGTVFPLLLTAQPLYQLYYQIGSQRRATISIIMGYCVFFLKFLLAFFAAQPIQLRRKRLGISVGRGFHATFLDTKEQRNKNLHLEVILHNERPDGRIIQASDLGKLGDFTLNCLVYGPMAAFYSLRLCQLVGELSEKLALHIQATSISLIGDEMQHTYCTLYSLAACLVFVSLLSADRNIVMPEYRHVSLYAPHITNFFMLGVTTMVVTGAMTPHTLLAHVLFAWILTTLLTAMPMCTILWSGFRATISEAVVDWETPMHDIWLCLGIWANFGYFLINTFIVVLLVCLSKRREALGAEKNIDQLQHTNRPYEETQSSVNVREPNADNIVRDMDRAH</sequence>
<evidence type="ECO:0000256" key="1">
    <source>
        <dbReference type="SAM" id="Phobius"/>
    </source>
</evidence>
<organism evidence="2 3">
    <name type="scientific">Taenia crassiceps</name>
    <dbReference type="NCBI Taxonomy" id="6207"/>
    <lineage>
        <taxon>Eukaryota</taxon>
        <taxon>Metazoa</taxon>
        <taxon>Spiralia</taxon>
        <taxon>Lophotrochozoa</taxon>
        <taxon>Platyhelminthes</taxon>
        <taxon>Cestoda</taxon>
        <taxon>Eucestoda</taxon>
        <taxon>Cyclophyllidea</taxon>
        <taxon>Taeniidae</taxon>
        <taxon>Taenia</taxon>
    </lineage>
</organism>
<dbReference type="Proteomes" id="UP001651158">
    <property type="component" value="Unassembled WGS sequence"/>
</dbReference>
<evidence type="ECO:0000313" key="2">
    <source>
        <dbReference type="EMBL" id="KAL5106265.1"/>
    </source>
</evidence>
<keyword evidence="1" id="KW-0472">Membrane</keyword>
<feature type="transmembrane region" description="Helical" evidence="1">
    <location>
        <begin position="234"/>
        <end position="256"/>
    </location>
</feature>
<dbReference type="EMBL" id="JAKROA010000006">
    <property type="protein sequence ID" value="KAL5106265.1"/>
    <property type="molecule type" value="Genomic_DNA"/>
</dbReference>
<feature type="transmembrane region" description="Helical" evidence="1">
    <location>
        <begin position="103"/>
        <end position="123"/>
    </location>
</feature>
<evidence type="ECO:0000313" key="3">
    <source>
        <dbReference type="Proteomes" id="UP001651158"/>
    </source>
</evidence>
<proteinExistence type="predicted"/>
<feature type="transmembrane region" description="Helical" evidence="1">
    <location>
        <begin position="365"/>
        <end position="383"/>
    </location>
</feature>
<protein>
    <submittedName>
        <fullName evidence="2">Uncharacterized protein</fullName>
    </submittedName>
</protein>
<feature type="transmembrane region" description="Helical" evidence="1">
    <location>
        <begin position="395"/>
        <end position="416"/>
    </location>
</feature>
<keyword evidence="3" id="KW-1185">Reference proteome</keyword>
<accession>A0ABR4Q9I0</accession>
<name>A0ABR4Q9I0_9CEST</name>
<keyword evidence="1" id="KW-0812">Transmembrane</keyword>
<gene>
    <name evidence="2" type="ORF">TcWFU_006086</name>
</gene>
<reference evidence="2 3" key="1">
    <citation type="journal article" date="2022" name="Front. Cell. Infect. Microbiol.">
        <title>The Genomes of Two Strains of Taenia crassiceps the Animal Model for the Study of Human Cysticercosis.</title>
        <authorList>
            <person name="Bobes R.J."/>
            <person name="Estrada K."/>
            <person name="Rios-Valencia D.G."/>
            <person name="Calderon-Gallegos A."/>
            <person name="de la Torre P."/>
            <person name="Carrero J.C."/>
            <person name="Sanchez-Flores A."/>
            <person name="Laclette J.P."/>
        </authorList>
    </citation>
    <scope>NUCLEOTIDE SEQUENCE [LARGE SCALE GENOMIC DNA]</scope>
    <source>
        <strain evidence="2">WFUcys</strain>
    </source>
</reference>
<feature type="transmembrane region" description="Helical" evidence="1">
    <location>
        <begin position="32"/>
        <end position="50"/>
    </location>
</feature>
<feature type="transmembrane region" description="Helical" evidence="1">
    <location>
        <begin position="143"/>
        <end position="163"/>
    </location>
</feature>
<feature type="transmembrane region" description="Helical" evidence="1">
    <location>
        <begin position="468"/>
        <end position="495"/>
    </location>
</feature>
<keyword evidence="1" id="KW-1133">Transmembrane helix</keyword>